<dbReference type="EMBL" id="BQXS01009852">
    <property type="protein sequence ID" value="GKT32030.1"/>
    <property type="molecule type" value="Genomic_DNA"/>
</dbReference>
<feature type="non-terminal residue" evidence="2">
    <location>
        <position position="1"/>
    </location>
</feature>
<name>A0ABQ5KHM9_9EUKA</name>
<organism evidence="2 3">
    <name type="scientific">Aduncisulcus paluster</name>
    <dbReference type="NCBI Taxonomy" id="2918883"/>
    <lineage>
        <taxon>Eukaryota</taxon>
        <taxon>Metamonada</taxon>
        <taxon>Carpediemonas-like organisms</taxon>
        <taxon>Aduncisulcus</taxon>
    </lineage>
</organism>
<reference evidence="2" key="1">
    <citation type="submission" date="2022-03" db="EMBL/GenBank/DDBJ databases">
        <title>Draft genome sequence of Aduncisulcus paluster, a free-living microaerophilic Fornicata.</title>
        <authorList>
            <person name="Yuyama I."/>
            <person name="Kume K."/>
            <person name="Tamura T."/>
            <person name="Inagaki Y."/>
            <person name="Hashimoto T."/>
        </authorList>
    </citation>
    <scope>NUCLEOTIDE SEQUENCE</scope>
    <source>
        <strain evidence="2">NY0171</strain>
    </source>
</reference>
<protein>
    <submittedName>
        <fullName evidence="2">Uncharacterized protein</fullName>
    </submittedName>
</protein>
<sequence>IANVYMAVVLVQMIWLGVRRADRSPAGWGLGLLATASAAVLVQVVHGGICNHIGLVVAPQSVWLTAVPSAIGGVCLLAGLLMPPLMLYWQARRKLSDLVDEWCSQIEDGLTLTAQLRDTPLEGTKPPTALAFRADAVARWLIGDPNPALNCCWLNTPEETSGQDWVLAIAARGNLAGLFGRDLAFGVPALAFALLFGFRFVDDAAVSEDRMDLVAVAVVAGGATLVGA</sequence>
<dbReference type="Proteomes" id="UP001057375">
    <property type="component" value="Unassembled WGS sequence"/>
</dbReference>
<feature type="transmembrane region" description="Helical" evidence="1">
    <location>
        <begin position="183"/>
        <end position="201"/>
    </location>
</feature>
<feature type="transmembrane region" description="Helical" evidence="1">
    <location>
        <begin position="69"/>
        <end position="89"/>
    </location>
</feature>
<keyword evidence="1" id="KW-0472">Membrane</keyword>
<proteinExistence type="predicted"/>
<keyword evidence="3" id="KW-1185">Reference proteome</keyword>
<comment type="caution">
    <text evidence="2">The sequence shown here is derived from an EMBL/GenBank/DDBJ whole genome shotgun (WGS) entry which is preliminary data.</text>
</comment>
<gene>
    <name evidence="2" type="ORF">ADUPG1_006303</name>
</gene>
<keyword evidence="1" id="KW-0812">Transmembrane</keyword>
<feature type="transmembrane region" description="Helical" evidence="1">
    <location>
        <begin position="28"/>
        <end position="49"/>
    </location>
</feature>
<evidence type="ECO:0000256" key="1">
    <source>
        <dbReference type="SAM" id="Phobius"/>
    </source>
</evidence>
<evidence type="ECO:0000313" key="3">
    <source>
        <dbReference type="Proteomes" id="UP001057375"/>
    </source>
</evidence>
<evidence type="ECO:0000313" key="2">
    <source>
        <dbReference type="EMBL" id="GKT32030.1"/>
    </source>
</evidence>
<feature type="non-terminal residue" evidence="2">
    <location>
        <position position="228"/>
    </location>
</feature>
<accession>A0ABQ5KHM9</accession>
<keyword evidence="1" id="KW-1133">Transmembrane helix</keyword>